<dbReference type="EMBL" id="CAEZVD010000023">
    <property type="protein sequence ID" value="CAB4618787.1"/>
    <property type="molecule type" value="Genomic_DNA"/>
</dbReference>
<gene>
    <name evidence="1" type="ORF">UFOPK1909_00395</name>
</gene>
<dbReference type="AlphaFoldDB" id="A0A6J6I2H6"/>
<accession>A0A6J6I2H6</accession>
<sequence>MPATKSTSLRQSSKLLQAMSDGSLKTVGFTFSANQVSLFELLPSTWWPAVAVAQIKSGENVRAMGGSSTENVDCGFALKFCGSTAKSP</sequence>
<proteinExistence type="predicted"/>
<organism evidence="1">
    <name type="scientific">freshwater metagenome</name>
    <dbReference type="NCBI Taxonomy" id="449393"/>
    <lineage>
        <taxon>unclassified sequences</taxon>
        <taxon>metagenomes</taxon>
        <taxon>ecological metagenomes</taxon>
    </lineage>
</organism>
<protein>
    <submittedName>
        <fullName evidence="1">Unannotated protein</fullName>
    </submittedName>
</protein>
<name>A0A6J6I2H6_9ZZZZ</name>
<evidence type="ECO:0000313" key="1">
    <source>
        <dbReference type="EMBL" id="CAB4618787.1"/>
    </source>
</evidence>
<reference evidence="1" key="1">
    <citation type="submission" date="2020-05" db="EMBL/GenBank/DDBJ databases">
        <authorList>
            <person name="Chiriac C."/>
            <person name="Salcher M."/>
            <person name="Ghai R."/>
            <person name="Kavagutti S V."/>
        </authorList>
    </citation>
    <scope>NUCLEOTIDE SEQUENCE</scope>
</reference>